<dbReference type="InterPro" id="IPR018004">
    <property type="entry name" value="KilA/APSES_HTH"/>
</dbReference>
<dbReference type="GO" id="GO:0005634">
    <property type="term" value="C:nucleus"/>
    <property type="evidence" value="ECO:0007669"/>
    <property type="project" value="TreeGrafter"/>
</dbReference>
<dbReference type="SMART" id="SM01252">
    <property type="entry name" value="KilA-N"/>
    <property type="match status" value="1"/>
</dbReference>
<dbReference type="InterPro" id="IPR036887">
    <property type="entry name" value="HTH_APSES_sf"/>
</dbReference>
<dbReference type="SUPFAM" id="SSF54616">
    <property type="entry name" value="DNA-binding domain of Mlu1-box binding protein MBP1"/>
    <property type="match status" value="1"/>
</dbReference>
<dbReference type="Proteomes" id="UP000006968">
    <property type="component" value="Chromosome XI"/>
</dbReference>
<dbReference type="GO" id="GO:0043565">
    <property type="term" value="F:sequence-specific DNA binding"/>
    <property type="evidence" value="ECO:0007669"/>
    <property type="project" value="TreeGrafter"/>
</dbReference>
<name>J8PZT7_SACAR</name>
<comment type="caution">
    <text evidence="7">The sequence shown here is derived from an EMBL/GenBank/DDBJ whole genome shotgun (WGS) entry which is preliminary data.</text>
</comment>
<dbReference type="InterPro" id="IPR029790">
    <property type="entry name" value="EFG1/Phd1/StuA"/>
</dbReference>
<dbReference type="EMBL" id="ALIE01000128">
    <property type="protein sequence ID" value="EJS42888.1"/>
    <property type="molecule type" value="Genomic_DNA"/>
</dbReference>
<dbReference type="PANTHER" id="PTHR47792">
    <property type="entry name" value="PROTEIN SOK2-RELATED"/>
    <property type="match status" value="1"/>
</dbReference>
<evidence type="ECO:0000256" key="1">
    <source>
        <dbReference type="ARBA" id="ARBA00007247"/>
    </source>
</evidence>
<accession>J8PZT7</accession>
<keyword evidence="2" id="KW-0805">Transcription regulation</keyword>
<evidence type="ECO:0000256" key="4">
    <source>
        <dbReference type="ARBA" id="ARBA00023163"/>
    </source>
</evidence>
<feature type="region of interest" description="Disordered" evidence="5">
    <location>
        <begin position="149"/>
        <end position="175"/>
    </location>
</feature>
<dbReference type="HOGENOM" id="CLU_756942_0_0_1"/>
<keyword evidence="8" id="KW-1185">Reference proteome</keyword>
<gene>
    <name evidence="7" type="ORF">SU7_2011</name>
</gene>
<evidence type="ECO:0000256" key="3">
    <source>
        <dbReference type="ARBA" id="ARBA00023125"/>
    </source>
</evidence>
<proteinExistence type="inferred from homology"/>
<organism evidence="7 8">
    <name type="scientific">Saccharomyces arboricola (strain H-6 / AS 2.3317 / CBS 10644)</name>
    <name type="common">Yeast</name>
    <dbReference type="NCBI Taxonomy" id="1160507"/>
    <lineage>
        <taxon>Eukaryota</taxon>
        <taxon>Fungi</taxon>
        <taxon>Dikarya</taxon>
        <taxon>Ascomycota</taxon>
        <taxon>Saccharomycotina</taxon>
        <taxon>Saccharomycetes</taxon>
        <taxon>Saccharomycetales</taxon>
        <taxon>Saccharomycetaceae</taxon>
        <taxon>Saccharomyces</taxon>
    </lineage>
</organism>
<comment type="similarity">
    <text evidence="1">Belongs to the EFG1/PHD1/stuA family.</text>
</comment>
<evidence type="ECO:0000259" key="6">
    <source>
        <dbReference type="PROSITE" id="PS51299"/>
    </source>
</evidence>
<dbReference type="FunFam" id="3.10.260.10:FF:000003">
    <property type="entry name" value="Ascospore maturation 1 protein"/>
    <property type="match status" value="1"/>
</dbReference>
<keyword evidence="3" id="KW-0238">DNA-binding</keyword>
<feature type="compositionally biased region" description="Low complexity" evidence="5">
    <location>
        <begin position="160"/>
        <end position="175"/>
    </location>
</feature>
<dbReference type="GO" id="GO:0003700">
    <property type="term" value="F:DNA-binding transcription factor activity"/>
    <property type="evidence" value="ECO:0007669"/>
    <property type="project" value="TreeGrafter"/>
</dbReference>
<dbReference type="AlphaFoldDB" id="J8PZT7"/>
<keyword evidence="4" id="KW-0804">Transcription</keyword>
<protein>
    <submittedName>
        <fullName evidence="7">Phd1p</fullName>
    </submittedName>
</protein>
<reference evidence="7 8" key="1">
    <citation type="journal article" date="2013" name="BMC Genomics">
        <title>High quality de novo sequencing and assembly of the Saccharomyces arboricolus genome.</title>
        <authorList>
            <person name="Liti G."/>
            <person name="Nguyen Ba A.N."/>
            <person name="Blythe M."/>
            <person name="Mueller C.A."/>
            <person name="Bergstroem A."/>
            <person name="Cubillos F.A."/>
            <person name="Dafhnis-Calas F."/>
            <person name="Khoshraftar S."/>
            <person name="Malla S."/>
            <person name="Mehta N."/>
            <person name="Siow C.C."/>
            <person name="Warringer J."/>
            <person name="Moses A.M."/>
            <person name="Louis E.J."/>
            <person name="Nieduszynski C.A."/>
        </authorList>
    </citation>
    <scope>NUCLEOTIDE SEQUENCE [LARGE SCALE GENOMIC DNA]</scope>
    <source>
        <strain evidence="8">H-6 / AS 2.3317 / CBS 10644</strain>
    </source>
</reference>
<dbReference type="GO" id="GO:0045944">
    <property type="term" value="P:positive regulation of transcription by RNA polymerase II"/>
    <property type="evidence" value="ECO:0007669"/>
    <property type="project" value="TreeGrafter"/>
</dbReference>
<dbReference type="OrthoDB" id="5407653at2759"/>
<dbReference type="Gene3D" id="3.10.260.10">
    <property type="entry name" value="Transcription regulator HTH, APSES-type DNA-binding domain"/>
    <property type="match status" value="1"/>
</dbReference>
<dbReference type="PANTHER" id="PTHR47792:SF1">
    <property type="entry name" value="PROTEIN SOK2-RELATED"/>
    <property type="match status" value="1"/>
</dbReference>
<evidence type="ECO:0000313" key="8">
    <source>
        <dbReference type="Proteomes" id="UP000006968"/>
    </source>
</evidence>
<dbReference type="InterPro" id="IPR003163">
    <property type="entry name" value="Tscrpt_reg_HTH_APSES-type"/>
</dbReference>
<feature type="domain" description="HTH APSES-type" evidence="6">
    <location>
        <begin position="189"/>
        <end position="295"/>
    </location>
</feature>
<sequence length="369" mass="41324">MYHVSEMRLHYPLVSTQSNTAITPTRNYDNTLPSFNELSHQNTINLPFVQCETPNTYTNVAHIATPPTQAKSGYFCRYYAVPRPPYPQQPQSPYQQAVLPYATIPGNGFQPSSFPLMTVMSPDVQFDASYLNPLHAHTELPPIIQNSNDVHTARQNNPKSMAATTAPSSRSASSSKLAGFNSTAVLKPRVVTTMWEDENTICYQVEANGISVVRRADNNMINGTKLLNVTKMTRGRRDGILRSEKIREVVKIGSMHLKGVWIPFERAYILAQREQILDHLYPLFVKNIESIVDASKPANKKFPPQEPTPNFVKQEPSENKIELSSEIKQKDDEILTNGVSLHSGGELAHLKINDFDSEAQTSRAKNEIS</sequence>
<dbReference type="PROSITE" id="PS51299">
    <property type="entry name" value="HTH_APSES"/>
    <property type="match status" value="1"/>
</dbReference>
<feature type="compositionally biased region" description="Polar residues" evidence="5">
    <location>
        <begin position="149"/>
        <end position="159"/>
    </location>
</feature>
<evidence type="ECO:0000256" key="2">
    <source>
        <dbReference type="ARBA" id="ARBA00023015"/>
    </source>
</evidence>
<evidence type="ECO:0000256" key="5">
    <source>
        <dbReference type="SAM" id="MobiDB-lite"/>
    </source>
</evidence>
<feature type="region of interest" description="Disordered" evidence="5">
    <location>
        <begin position="298"/>
        <end position="318"/>
    </location>
</feature>
<dbReference type="Pfam" id="PF04383">
    <property type="entry name" value="KilA-N"/>
    <property type="match status" value="1"/>
</dbReference>
<evidence type="ECO:0000313" key="7">
    <source>
        <dbReference type="EMBL" id="EJS42888.1"/>
    </source>
</evidence>